<comment type="caution">
    <text evidence="2">The sequence shown here is derived from an EMBL/GenBank/DDBJ whole genome shotgun (WGS) entry which is preliminary data.</text>
</comment>
<dbReference type="InterPro" id="IPR058404">
    <property type="entry name" value="DUF8091"/>
</dbReference>
<evidence type="ECO:0000313" key="3">
    <source>
        <dbReference type="Proteomes" id="UP000637513"/>
    </source>
</evidence>
<sequence>MSVSAYDEKLFDAACEDIIEKEHAKNGIGTLQEKTMHAVLKRFYEPDHTHQEIRINGYVADIFRDNEIIEIQTGSFNAMRKKLDTFLEEYPVTIVYPIIHTKWLYWINENTGEISKKRKSPKTGRPFDAFYELYKIKSYLTNSNLQICLTFVDAKEYRLLNGWSSDKKKGSTRYDRIPVRLVDEILLARKEDYLCLIPEGLPEVFTAKEFAKKAKIKLRYAQIGINILREIGVIKKNGTKGRAYLYSITK</sequence>
<reference evidence="2 3" key="1">
    <citation type="submission" date="2020-08" db="EMBL/GenBank/DDBJ databases">
        <title>Genome public.</title>
        <authorList>
            <person name="Liu C."/>
            <person name="Sun Q."/>
        </authorList>
    </citation>
    <scope>NUCLEOTIDE SEQUENCE [LARGE SCALE GENOMIC DNA]</scope>
    <source>
        <strain evidence="2 3">BX3</strain>
    </source>
</reference>
<keyword evidence="3" id="KW-1185">Reference proteome</keyword>
<accession>A0ABR7MUS9</accession>
<gene>
    <name evidence="2" type="ORF">H8700_07575</name>
</gene>
<evidence type="ECO:0000259" key="1">
    <source>
        <dbReference type="Pfam" id="PF26351"/>
    </source>
</evidence>
<dbReference type="Proteomes" id="UP000637513">
    <property type="component" value="Unassembled WGS sequence"/>
</dbReference>
<evidence type="ECO:0000313" key="2">
    <source>
        <dbReference type="EMBL" id="MBC8557566.1"/>
    </source>
</evidence>
<organism evidence="2 3">
    <name type="scientific">Jutongia hominis</name>
    <dbReference type="NCBI Taxonomy" id="2763664"/>
    <lineage>
        <taxon>Bacteria</taxon>
        <taxon>Bacillati</taxon>
        <taxon>Bacillota</taxon>
        <taxon>Clostridia</taxon>
        <taxon>Lachnospirales</taxon>
        <taxon>Lachnospiraceae</taxon>
        <taxon>Jutongia</taxon>
    </lineage>
</organism>
<name>A0ABR7MUS9_9FIRM</name>
<dbReference type="EMBL" id="JACRSW010000030">
    <property type="protein sequence ID" value="MBC8557566.1"/>
    <property type="molecule type" value="Genomic_DNA"/>
</dbReference>
<protein>
    <recommendedName>
        <fullName evidence="1">DUF8091 domain-containing protein</fullName>
    </recommendedName>
</protein>
<dbReference type="Pfam" id="PF26351">
    <property type="entry name" value="DUF8091"/>
    <property type="match status" value="1"/>
</dbReference>
<feature type="domain" description="DUF8091" evidence="1">
    <location>
        <begin position="34"/>
        <end position="187"/>
    </location>
</feature>
<proteinExistence type="predicted"/>
<dbReference type="RefSeq" id="WP_249304865.1">
    <property type="nucleotide sequence ID" value="NZ_JACRSW010000030.1"/>
</dbReference>